<feature type="transmembrane region" description="Helical" evidence="6">
    <location>
        <begin position="201"/>
        <end position="219"/>
    </location>
</feature>
<evidence type="ECO:0000256" key="6">
    <source>
        <dbReference type="SAM" id="Phobius"/>
    </source>
</evidence>
<accession>A0AA40C274</accession>
<dbReference type="EMBL" id="JAULSU010000003">
    <property type="protein sequence ID" value="KAK0622325.1"/>
    <property type="molecule type" value="Genomic_DNA"/>
</dbReference>
<dbReference type="InterPro" id="IPR049326">
    <property type="entry name" value="Rhodopsin_dom_fungi"/>
</dbReference>
<feature type="transmembrane region" description="Helical" evidence="6">
    <location>
        <begin position="12"/>
        <end position="31"/>
    </location>
</feature>
<keyword evidence="3 6" id="KW-1133">Transmembrane helix</keyword>
<dbReference type="Proteomes" id="UP001175000">
    <property type="component" value="Unassembled WGS sequence"/>
</dbReference>
<evidence type="ECO:0000256" key="1">
    <source>
        <dbReference type="ARBA" id="ARBA00004141"/>
    </source>
</evidence>
<dbReference type="Pfam" id="PF20684">
    <property type="entry name" value="Fung_rhodopsin"/>
    <property type="match status" value="1"/>
</dbReference>
<organism evidence="8 9">
    <name type="scientific">Immersiella caudata</name>
    <dbReference type="NCBI Taxonomy" id="314043"/>
    <lineage>
        <taxon>Eukaryota</taxon>
        <taxon>Fungi</taxon>
        <taxon>Dikarya</taxon>
        <taxon>Ascomycota</taxon>
        <taxon>Pezizomycotina</taxon>
        <taxon>Sordariomycetes</taxon>
        <taxon>Sordariomycetidae</taxon>
        <taxon>Sordariales</taxon>
        <taxon>Lasiosphaeriaceae</taxon>
        <taxon>Immersiella</taxon>
    </lineage>
</organism>
<evidence type="ECO:0000256" key="2">
    <source>
        <dbReference type="ARBA" id="ARBA00022692"/>
    </source>
</evidence>
<evidence type="ECO:0000256" key="5">
    <source>
        <dbReference type="ARBA" id="ARBA00038359"/>
    </source>
</evidence>
<dbReference type="GO" id="GO:0016020">
    <property type="term" value="C:membrane"/>
    <property type="evidence" value="ECO:0007669"/>
    <property type="project" value="UniProtKB-SubCell"/>
</dbReference>
<feature type="transmembrane region" description="Helical" evidence="6">
    <location>
        <begin position="80"/>
        <end position="98"/>
    </location>
</feature>
<dbReference type="AlphaFoldDB" id="A0AA40C274"/>
<evidence type="ECO:0000256" key="3">
    <source>
        <dbReference type="ARBA" id="ARBA00022989"/>
    </source>
</evidence>
<feature type="transmembrane region" description="Helical" evidence="6">
    <location>
        <begin position="169"/>
        <end position="189"/>
    </location>
</feature>
<evidence type="ECO:0000313" key="9">
    <source>
        <dbReference type="Proteomes" id="UP001175000"/>
    </source>
</evidence>
<keyword evidence="9" id="KW-1185">Reference proteome</keyword>
<name>A0AA40C274_9PEZI</name>
<comment type="subcellular location">
    <subcellularLocation>
        <location evidence="1">Membrane</location>
        <topology evidence="1">Multi-pass membrane protein</topology>
    </subcellularLocation>
</comment>
<dbReference type="PANTHER" id="PTHR33048">
    <property type="entry name" value="PTH11-LIKE INTEGRAL MEMBRANE PROTEIN (AFU_ORTHOLOGUE AFUA_5G11245)"/>
    <property type="match status" value="1"/>
</dbReference>
<comment type="caution">
    <text evidence="8">The sequence shown here is derived from an EMBL/GenBank/DDBJ whole genome shotgun (WGS) entry which is preliminary data.</text>
</comment>
<keyword evidence="4 6" id="KW-0472">Membrane</keyword>
<proteinExistence type="inferred from homology"/>
<feature type="transmembrane region" description="Helical" evidence="6">
    <location>
        <begin position="43"/>
        <end position="68"/>
    </location>
</feature>
<gene>
    <name evidence="8" type="ORF">B0T14DRAFT_427814</name>
</gene>
<sequence length="360" mass="40103">MDEENRGPRILITVWTLTGLSGVLLAVRLACKLWAKRRLWWDDYVLALSWFMLVGSIILVTLSVSLGLGKHTYLVPPQNFGTLGLIGNLTGTFSILAATWSKTSFALTLLRLMQGRMQYFLWFIIVTINIFMGLNAVFMWIRCAPVQKTWNPFAYGTCWDPEVYPNYGMFAAGYSAAMEFILALLPWKIIWGLQMKRKEKVGVALAMSMGIFGGVTAVMKTIEIPLLANPDFTYVSAPLVIWGAAESGVTIMAASIPVLRTLFRDLNTISRKYYKDSSGSRTATMTQRSGVMSRYGDPNANTVIVSAAMGPYTEDVMTSSSWSEKSPMRESHGQIMQSTEVMVAVEYRKGEEREGVARAL</sequence>
<protein>
    <recommendedName>
        <fullName evidence="7">Rhodopsin domain-containing protein</fullName>
    </recommendedName>
</protein>
<evidence type="ECO:0000313" key="8">
    <source>
        <dbReference type="EMBL" id="KAK0622325.1"/>
    </source>
</evidence>
<evidence type="ECO:0000259" key="7">
    <source>
        <dbReference type="Pfam" id="PF20684"/>
    </source>
</evidence>
<evidence type="ECO:0000256" key="4">
    <source>
        <dbReference type="ARBA" id="ARBA00023136"/>
    </source>
</evidence>
<dbReference type="PANTHER" id="PTHR33048:SF42">
    <property type="entry name" value="INTEGRAL MEMBRANE PROTEIN"/>
    <property type="match status" value="1"/>
</dbReference>
<dbReference type="InterPro" id="IPR052337">
    <property type="entry name" value="SAT4-like"/>
</dbReference>
<comment type="similarity">
    <text evidence="5">Belongs to the SAT4 family.</text>
</comment>
<feature type="transmembrane region" description="Helical" evidence="6">
    <location>
        <begin position="239"/>
        <end position="263"/>
    </location>
</feature>
<keyword evidence="2 6" id="KW-0812">Transmembrane</keyword>
<feature type="domain" description="Rhodopsin" evidence="7">
    <location>
        <begin position="27"/>
        <end position="264"/>
    </location>
</feature>
<reference evidence="8" key="1">
    <citation type="submission" date="2023-06" db="EMBL/GenBank/DDBJ databases">
        <title>Genome-scale phylogeny and comparative genomics of the fungal order Sordariales.</title>
        <authorList>
            <consortium name="Lawrence Berkeley National Laboratory"/>
            <person name="Hensen N."/>
            <person name="Bonometti L."/>
            <person name="Westerberg I."/>
            <person name="Brannstrom I.O."/>
            <person name="Guillou S."/>
            <person name="Cros-Aarteil S."/>
            <person name="Calhoun S."/>
            <person name="Haridas S."/>
            <person name="Kuo A."/>
            <person name="Mondo S."/>
            <person name="Pangilinan J."/>
            <person name="Riley R."/>
            <person name="Labutti K."/>
            <person name="Andreopoulos B."/>
            <person name="Lipzen A."/>
            <person name="Chen C."/>
            <person name="Yanf M."/>
            <person name="Daum C."/>
            <person name="Ng V."/>
            <person name="Clum A."/>
            <person name="Steindorff A."/>
            <person name="Ohm R."/>
            <person name="Martin F."/>
            <person name="Silar P."/>
            <person name="Natvig D."/>
            <person name="Lalanne C."/>
            <person name="Gautier V."/>
            <person name="Ament-Velasquez S.L."/>
            <person name="Kruys A."/>
            <person name="Hutchinson M.I."/>
            <person name="Powell A.J."/>
            <person name="Barry K."/>
            <person name="Miller A.N."/>
            <person name="Grigoriev I.V."/>
            <person name="Debuchy R."/>
            <person name="Gladieux P."/>
            <person name="Thoren M.H."/>
            <person name="Johannesson H."/>
        </authorList>
    </citation>
    <scope>NUCLEOTIDE SEQUENCE</scope>
    <source>
        <strain evidence="8">CBS 606.72</strain>
    </source>
</reference>
<feature type="transmembrane region" description="Helical" evidence="6">
    <location>
        <begin position="119"/>
        <end position="141"/>
    </location>
</feature>